<feature type="domain" description="Lipoyl-binding" evidence="9">
    <location>
        <begin position="180"/>
        <end position="259"/>
    </location>
</feature>
<keyword evidence="2" id="KW-0808">Transferase</keyword>
<dbReference type="InterPro" id="IPR050743">
    <property type="entry name" value="2-oxoacid_DH_E2_comp"/>
</dbReference>
<organism evidence="10">
    <name type="scientific">Timema cristinae</name>
    <name type="common">Walking stick</name>
    <dbReference type="NCBI Taxonomy" id="61476"/>
    <lineage>
        <taxon>Eukaryota</taxon>
        <taxon>Metazoa</taxon>
        <taxon>Ecdysozoa</taxon>
        <taxon>Arthropoda</taxon>
        <taxon>Hexapoda</taxon>
        <taxon>Insecta</taxon>
        <taxon>Pterygota</taxon>
        <taxon>Neoptera</taxon>
        <taxon>Polyneoptera</taxon>
        <taxon>Phasmatodea</taxon>
        <taxon>Timematodea</taxon>
        <taxon>Timematoidea</taxon>
        <taxon>Timematidae</taxon>
        <taxon>Timema</taxon>
    </lineage>
</organism>
<gene>
    <name evidence="10" type="ORF">TCEB3V08_LOCUS10936</name>
</gene>
<evidence type="ECO:0000256" key="1">
    <source>
        <dbReference type="ARBA" id="ARBA00001938"/>
    </source>
</evidence>
<reference evidence="10" key="1">
    <citation type="submission" date="2020-11" db="EMBL/GenBank/DDBJ databases">
        <authorList>
            <person name="Tran Van P."/>
        </authorList>
    </citation>
    <scope>NUCLEOTIDE SEQUENCE</scope>
</reference>
<sequence>MACGWARGGQRLILETKPSHLFTSYLQMACSRARDEIIYELNRLRPPASKVTSRHCIGFWWYTHFKKECFFLLKETEVVVVYGHWTVKNIDTPSLASQSLCSHSLSMARLLWSYSVSLVNVKSKPQTNTLGSTAIFRGTGARWQTHTHQNIHNFQQTSNFHSALMLRAEVVSFTLSDIGEGVIGLAVPLQRNPHKPSCSLNRNVFVKVGDKVSQFDNICEVQSDKASVTITSRFDGVIKKLYYDVDDTAYVGKPLVDLAVSNQSVTLP</sequence>
<dbReference type="EC" id="2.3.1.168" evidence="6"/>
<name>A0A7R9DCY3_TIMCR</name>
<evidence type="ECO:0000256" key="2">
    <source>
        <dbReference type="ARBA" id="ARBA00022679"/>
    </source>
</evidence>
<dbReference type="AlphaFoldDB" id="A0A7R9DCY3"/>
<keyword evidence="5" id="KW-0012">Acyltransferase</keyword>
<dbReference type="PROSITE" id="PS50968">
    <property type="entry name" value="BIOTINYL_LIPOYL"/>
    <property type="match status" value="1"/>
</dbReference>
<dbReference type="EMBL" id="OC322223">
    <property type="protein sequence ID" value="CAD7411442.1"/>
    <property type="molecule type" value="Genomic_DNA"/>
</dbReference>
<evidence type="ECO:0000256" key="6">
    <source>
        <dbReference type="ARBA" id="ARBA00038880"/>
    </source>
</evidence>
<dbReference type="PANTHER" id="PTHR43178">
    <property type="entry name" value="DIHYDROLIPOAMIDE ACETYLTRANSFERASE COMPONENT OF PYRUVATE DEHYDROGENASE COMPLEX"/>
    <property type="match status" value="1"/>
</dbReference>
<dbReference type="PROSITE" id="PS00189">
    <property type="entry name" value="LIPOYL"/>
    <property type="match status" value="1"/>
</dbReference>
<dbReference type="InterPro" id="IPR000089">
    <property type="entry name" value="Biotin_lipoyl"/>
</dbReference>
<evidence type="ECO:0000256" key="3">
    <source>
        <dbReference type="ARBA" id="ARBA00022823"/>
    </source>
</evidence>
<dbReference type="Gene3D" id="2.40.50.100">
    <property type="match status" value="1"/>
</dbReference>
<dbReference type="InterPro" id="IPR011053">
    <property type="entry name" value="Single_hybrid_motif"/>
</dbReference>
<dbReference type="CDD" id="cd06849">
    <property type="entry name" value="lipoyl_domain"/>
    <property type="match status" value="1"/>
</dbReference>
<dbReference type="GO" id="GO:0016407">
    <property type="term" value="F:acetyltransferase activity"/>
    <property type="evidence" value="ECO:0007669"/>
    <property type="project" value="TreeGrafter"/>
</dbReference>
<accession>A0A7R9DCY3</accession>
<dbReference type="SUPFAM" id="SSF51230">
    <property type="entry name" value="Single hybrid motif"/>
    <property type="match status" value="1"/>
</dbReference>
<keyword evidence="4" id="KW-0809">Transit peptide</keyword>
<dbReference type="GO" id="GO:0043754">
    <property type="term" value="F:dihydrolipoamide branched chain acyltransferase activity"/>
    <property type="evidence" value="ECO:0007669"/>
    <property type="project" value="UniProtKB-EC"/>
</dbReference>
<evidence type="ECO:0000259" key="9">
    <source>
        <dbReference type="PROSITE" id="PS50968"/>
    </source>
</evidence>
<dbReference type="Pfam" id="PF00364">
    <property type="entry name" value="Biotin_lipoyl"/>
    <property type="match status" value="1"/>
</dbReference>
<keyword evidence="3" id="KW-0450">Lipoyl</keyword>
<dbReference type="PANTHER" id="PTHR43178:SF5">
    <property type="entry name" value="LIPOAMIDE ACYLTRANSFERASE COMPONENT OF BRANCHED-CHAIN ALPHA-KETO ACID DEHYDROGENASE COMPLEX, MITOCHONDRIAL"/>
    <property type="match status" value="1"/>
</dbReference>
<evidence type="ECO:0000256" key="8">
    <source>
        <dbReference type="ARBA" id="ARBA00042008"/>
    </source>
</evidence>
<evidence type="ECO:0000256" key="4">
    <source>
        <dbReference type="ARBA" id="ARBA00022946"/>
    </source>
</evidence>
<protein>
    <recommendedName>
        <fullName evidence="7">Lipoamide acyltransferase component of branched-chain alpha-keto acid dehydrogenase complex, mitochondrial</fullName>
        <ecNumber evidence="6">2.3.1.168</ecNumber>
    </recommendedName>
    <alternativeName>
        <fullName evidence="8">Branched-chain alpha-keto acid dehydrogenase complex component E2</fullName>
    </alternativeName>
</protein>
<evidence type="ECO:0000256" key="5">
    <source>
        <dbReference type="ARBA" id="ARBA00023315"/>
    </source>
</evidence>
<dbReference type="InterPro" id="IPR003016">
    <property type="entry name" value="2-oxoA_DH_lipoyl-BS"/>
</dbReference>
<evidence type="ECO:0000313" key="10">
    <source>
        <dbReference type="EMBL" id="CAD7411442.1"/>
    </source>
</evidence>
<proteinExistence type="predicted"/>
<evidence type="ECO:0000256" key="7">
    <source>
        <dbReference type="ARBA" id="ARBA00039275"/>
    </source>
</evidence>
<dbReference type="GO" id="GO:0031405">
    <property type="term" value="F:lipoic acid binding"/>
    <property type="evidence" value="ECO:0007669"/>
    <property type="project" value="TreeGrafter"/>
</dbReference>
<comment type="cofactor">
    <cofactor evidence="1">
        <name>(R)-lipoate</name>
        <dbReference type="ChEBI" id="CHEBI:83088"/>
    </cofactor>
</comment>
<dbReference type="GO" id="GO:0005739">
    <property type="term" value="C:mitochondrion"/>
    <property type="evidence" value="ECO:0007669"/>
    <property type="project" value="TreeGrafter"/>
</dbReference>